<dbReference type="SMART" id="SM00327">
    <property type="entry name" value="VWA"/>
    <property type="match status" value="1"/>
</dbReference>
<dbReference type="Gene3D" id="3.40.50.410">
    <property type="entry name" value="von Willebrand factor, type A domain"/>
    <property type="match status" value="1"/>
</dbReference>
<dbReference type="PROSITE" id="PS01180">
    <property type="entry name" value="CUB"/>
    <property type="match status" value="1"/>
</dbReference>
<dbReference type="Proteomes" id="UP001159427">
    <property type="component" value="Unassembled WGS sequence"/>
</dbReference>
<evidence type="ECO:0000256" key="2">
    <source>
        <dbReference type="PROSITE-ProRule" id="PRU00059"/>
    </source>
</evidence>
<comment type="caution">
    <text evidence="2">Lacks conserved residue(s) required for the propagation of feature annotation.</text>
</comment>
<evidence type="ECO:0000259" key="4">
    <source>
        <dbReference type="PROSITE" id="PS50234"/>
    </source>
</evidence>
<reference evidence="5 6" key="1">
    <citation type="submission" date="2022-05" db="EMBL/GenBank/DDBJ databases">
        <authorList>
            <consortium name="Genoscope - CEA"/>
            <person name="William W."/>
        </authorList>
    </citation>
    <scope>NUCLEOTIDE SEQUENCE [LARGE SCALE GENOMIC DNA]</scope>
</reference>
<protein>
    <submittedName>
        <fullName evidence="5">Uncharacterized protein</fullName>
    </submittedName>
</protein>
<dbReference type="PANTHER" id="PTHR24020">
    <property type="entry name" value="COLLAGEN ALPHA"/>
    <property type="match status" value="1"/>
</dbReference>
<dbReference type="SUPFAM" id="SSF49854">
    <property type="entry name" value="Spermadhesin, CUB domain"/>
    <property type="match status" value="1"/>
</dbReference>
<dbReference type="Gene3D" id="2.60.120.290">
    <property type="entry name" value="Spermadhesin, CUB domain"/>
    <property type="match status" value="1"/>
</dbReference>
<feature type="domain" description="VWFA" evidence="4">
    <location>
        <begin position="150"/>
        <end position="328"/>
    </location>
</feature>
<proteinExistence type="predicted"/>
<dbReference type="Pfam" id="PF00092">
    <property type="entry name" value="VWA"/>
    <property type="match status" value="1"/>
</dbReference>
<name>A0ABN8R683_9CNID</name>
<comment type="caution">
    <text evidence="5">The sequence shown here is derived from an EMBL/GenBank/DDBJ whole genome shotgun (WGS) entry which is preliminary data.</text>
</comment>
<dbReference type="InterPro" id="IPR050525">
    <property type="entry name" value="ECM_Assembly_Org"/>
</dbReference>
<feature type="domain" description="CUB" evidence="3">
    <location>
        <begin position="37"/>
        <end position="138"/>
    </location>
</feature>
<accession>A0ABN8R683</accession>
<dbReference type="CDD" id="cd01450">
    <property type="entry name" value="vWFA_subfamily_ECM"/>
    <property type="match status" value="1"/>
</dbReference>
<evidence type="ECO:0000313" key="5">
    <source>
        <dbReference type="EMBL" id="CAH3173308.1"/>
    </source>
</evidence>
<evidence type="ECO:0000256" key="1">
    <source>
        <dbReference type="ARBA" id="ARBA00023157"/>
    </source>
</evidence>
<dbReference type="Pfam" id="PF00431">
    <property type="entry name" value="CUB"/>
    <property type="match status" value="1"/>
</dbReference>
<dbReference type="SMART" id="SM00042">
    <property type="entry name" value="CUB"/>
    <property type="match status" value="1"/>
</dbReference>
<dbReference type="CDD" id="cd00041">
    <property type="entry name" value="CUB"/>
    <property type="match status" value="1"/>
</dbReference>
<dbReference type="PRINTS" id="PR00453">
    <property type="entry name" value="VWFADOMAIN"/>
</dbReference>
<dbReference type="InterPro" id="IPR036465">
    <property type="entry name" value="vWFA_dom_sf"/>
</dbReference>
<dbReference type="PROSITE" id="PS50234">
    <property type="entry name" value="VWFA"/>
    <property type="match status" value="1"/>
</dbReference>
<dbReference type="InterPro" id="IPR035914">
    <property type="entry name" value="Sperma_CUB_dom_sf"/>
</dbReference>
<keyword evidence="1 2" id="KW-1015">Disulfide bond</keyword>
<sequence>MVSGFWISPLPRRRMQWMRHQHGGVKGNGNGKKSFQCGGNVTINNTSEITSPGFPLNYPNNANCEWKIYVDEGSRIKLTFMDFKVFNGDTKDIKKRVAKLCGSDLPDPIESSGNTLILKFSSDYAFGYKGFKVQLTKTVPLCGPEGAFADYAFLIDASSSILPSEFDILKTFVKRVIDLLQIGPNQTHVGVIEYGRSASLQLNFSRSYDKREIKSFVEQVPHTANITRIDLALKVASEQLFTPQEGMRDDSRKVMVILTYGNQTGFDLVPDQTPLEDAIQPFKDLGVKIIAIGIGSVDREQLATLVTDPSDILQPKNFQELLTLVKTTVEKSCEEKIYILWLINFSEQVLKSLQII</sequence>
<dbReference type="InterPro" id="IPR002035">
    <property type="entry name" value="VWF_A"/>
</dbReference>
<dbReference type="InterPro" id="IPR000859">
    <property type="entry name" value="CUB_dom"/>
</dbReference>
<evidence type="ECO:0000313" key="6">
    <source>
        <dbReference type="Proteomes" id="UP001159427"/>
    </source>
</evidence>
<dbReference type="SUPFAM" id="SSF53300">
    <property type="entry name" value="vWA-like"/>
    <property type="match status" value="1"/>
</dbReference>
<keyword evidence="6" id="KW-1185">Reference proteome</keyword>
<evidence type="ECO:0000259" key="3">
    <source>
        <dbReference type="PROSITE" id="PS01180"/>
    </source>
</evidence>
<gene>
    <name evidence="5" type="ORF">PEVE_00008990</name>
</gene>
<organism evidence="5 6">
    <name type="scientific">Porites evermanni</name>
    <dbReference type="NCBI Taxonomy" id="104178"/>
    <lineage>
        <taxon>Eukaryota</taxon>
        <taxon>Metazoa</taxon>
        <taxon>Cnidaria</taxon>
        <taxon>Anthozoa</taxon>
        <taxon>Hexacorallia</taxon>
        <taxon>Scleractinia</taxon>
        <taxon>Fungiina</taxon>
        <taxon>Poritidae</taxon>
        <taxon>Porites</taxon>
    </lineage>
</organism>
<dbReference type="PANTHER" id="PTHR24020:SF20">
    <property type="entry name" value="PH DOMAIN-CONTAINING PROTEIN"/>
    <property type="match status" value="1"/>
</dbReference>
<feature type="disulfide bond" evidence="2">
    <location>
        <begin position="37"/>
        <end position="64"/>
    </location>
</feature>
<dbReference type="EMBL" id="CALNXI010001612">
    <property type="protein sequence ID" value="CAH3173308.1"/>
    <property type="molecule type" value="Genomic_DNA"/>
</dbReference>